<feature type="transmembrane region" description="Helical" evidence="1">
    <location>
        <begin position="20"/>
        <end position="39"/>
    </location>
</feature>
<dbReference type="Pfam" id="PF18922">
    <property type="entry name" value="DUF5672"/>
    <property type="match status" value="1"/>
</dbReference>
<keyword evidence="1" id="KW-0812">Transmembrane</keyword>
<reference evidence="3" key="1">
    <citation type="submission" date="2022-07" db="EMBL/GenBank/DDBJ databases">
        <title>Fungi with potential for degradation of polypropylene.</title>
        <authorList>
            <person name="Gostincar C."/>
        </authorList>
    </citation>
    <scope>NUCLEOTIDE SEQUENCE</scope>
    <source>
        <strain evidence="3">EXF-13308</strain>
    </source>
</reference>
<accession>A0AA38R980</accession>
<evidence type="ECO:0000313" key="3">
    <source>
        <dbReference type="EMBL" id="KAJ9139349.1"/>
    </source>
</evidence>
<keyword evidence="1" id="KW-0472">Membrane</keyword>
<keyword evidence="1" id="KW-1133">Transmembrane helix</keyword>
<evidence type="ECO:0000259" key="2">
    <source>
        <dbReference type="Pfam" id="PF18922"/>
    </source>
</evidence>
<organism evidence="3 4">
    <name type="scientific">Pleurostoma richardsiae</name>
    <dbReference type="NCBI Taxonomy" id="41990"/>
    <lineage>
        <taxon>Eukaryota</taxon>
        <taxon>Fungi</taxon>
        <taxon>Dikarya</taxon>
        <taxon>Ascomycota</taxon>
        <taxon>Pezizomycotina</taxon>
        <taxon>Sordariomycetes</taxon>
        <taxon>Sordariomycetidae</taxon>
        <taxon>Calosphaeriales</taxon>
        <taxon>Pleurostomataceae</taxon>
        <taxon>Pleurostoma</taxon>
    </lineage>
</organism>
<protein>
    <recommendedName>
        <fullName evidence="2">DUF5672 domain-containing protein</fullName>
    </recommendedName>
</protein>
<sequence>MGVAIGPGSTEAWPRSRKTVLSLLGALILVWLLGTSHIFRPEVAESSKAPEPLVQTGQDVVPVSPAAIATPLATPTPDKEAESHINSAISTPQHATVQAPAAVPAPPQDPPVLNMAVLMETDPNRVPSLVPIMLHFANVLGPKWPVVLLTAQENWSLPDSRVFRRMLEEGRIRIKFLPQGTKFPNHHSVSAFLTQPWIWEQFQDANRVLLFQTDSILCTKSEHTVDDFLQYDLIGAPIAMRHGHGYNGGLSLRNPKVMLEVSRRWGAKFLEEAQDGRAELPNEVKFEDQWFYGKLREMKATLPPVEVAQTFAVESIDYERPLGYHQPQRWQAGNIDKISEWCPEIWMLGDRRF</sequence>
<evidence type="ECO:0000256" key="1">
    <source>
        <dbReference type="SAM" id="Phobius"/>
    </source>
</evidence>
<dbReference type="AlphaFoldDB" id="A0AA38R980"/>
<keyword evidence="4" id="KW-1185">Reference proteome</keyword>
<name>A0AA38R980_9PEZI</name>
<comment type="caution">
    <text evidence="3">The sequence shown here is derived from an EMBL/GenBank/DDBJ whole genome shotgun (WGS) entry which is preliminary data.</text>
</comment>
<gene>
    <name evidence="3" type="ORF">NKR23_g7916</name>
</gene>
<dbReference type="Proteomes" id="UP001174694">
    <property type="component" value="Unassembled WGS sequence"/>
</dbReference>
<proteinExistence type="predicted"/>
<feature type="domain" description="DUF5672" evidence="2">
    <location>
        <begin position="172"/>
        <end position="325"/>
    </location>
</feature>
<dbReference type="EMBL" id="JANBVO010000026">
    <property type="protein sequence ID" value="KAJ9139349.1"/>
    <property type="molecule type" value="Genomic_DNA"/>
</dbReference>
<evidence type="ECO:0000313" key="4">
    <source>
        <dbReference type="Proteomes" id="UP001174694"/>
    </source>
</evidence>
<dbReference type="InterPro" id="IPR043729">
    <property type="entry name" value="DUF5672"/>
</dbReference>